<proteinExistence type="predicted"/>
<dbReference type="InterPro" id="IPR035907">
    <property type="entry name" value="Hppk_sf"/>
</dbReference>
<evidence type="ECO:0000259" key="8">
    <source>
        <dbReference type="Pfam" id="PF01288"/>
    </source>
</evidence>
<keyword evidence="7" id="KW-0289">Folate biosynthesis</keyword>
<dbReference type="Proteomes" id="UP001292571">
    <property type="component" value="Unassembled WGS sequence"/>
</dbReference>
<evidence type="ECO:0000256" key="5">
    <source>
        <dbReference type="ARBA" id="ARBA00022777"/>
    </source>
</evidence>
<dbReference type="GO" id="GO:0003848">
    <property type="term" value="F:2-amino-4-hydroxy-6-hydroxymethyldihydropteridine diphosphokinase activity"/>
    <property type="evidence" value="ECO:0007669"/>
    <property type="project" value="UniProtKB-EC"/>
</dbReference>
<dbReference type="EC" id="2.7.6.3" evidence="2"/>
<evidence type="ECO:0000313" key="9">
    <source>
        <dbReference type="EMBL" id="MEA1605615.1"/>
    </source>
</evidence>
<dbReference type="SUPFAM" id="SSF55083">
    <property type="entry name" value="6-hydroxymethyl-7,8-dihydropterin pyrophosphokinase, HPPK"/>
    <property type="match status" value="1"/>
</dbReference>
<name>A0ABU5P7P1_9PSED</name>
<dbReference type="CDD" id="cd00483">
    <property type="entry name" value="HPPK"/>
    <property type="match status" value="1"/>
</dbReference>
<keyword evidence="6" id="KW-0067">ATP-binding</keyword>
<evidence type="ECO:0000256" key="4">
    <source>
        <dbReference type="ARBA" id="ARBA00022741"/>
    </source>
</evidence>
<evidence type="ECO:0000313" key="10">
    <source>
        <dbReference type="Proteomes" id="UP001292571"/>
    </source>
</evidence>
<dbReference type="PANTHER" id="PTHR43071">
    <property type="entry name" value="2-AMINO-4-HYDROXY-6-HYDROXYMETHYLDIHYDROPTERIDINE PYROPHOSPHOKINASE"/>
    <property type="match status" value="1"/>
</dbReference>
<dbReference type="RefSeq" id="WP_322948778.1">
    <property type="nucleotide sequence ID" value="NZ_JAYEET010000023.1"/>
</dbReference>
<dbReference type="PANTHER" id="PTHR43071:SF2">
    <property type="entry name" value="2-AMINO-4-HYDROXY-6-HYDROXYMETHYLDIHYDROPTERIDINE PYROPHOSPHOKINASE"/>
    <property type="match status" value="1"/>
</dbReference>
<keyword evidence="10" id="KW-1185">Reference proteome</keyword>
<accession>A0ABU5P7P1</accession>
<comment type="pathway">
    <text evidence="1">Cofactor biosynthesis; tetrahydrofolate biosynthesis; 2-amino-4-hydroxy-6-hydroxymethyl-7,8-dihydropteridine diphosphate from 7,8-dihydroneopterin triphosphate: step 4/4.</text>
</comment>
<organism evidence="9 10">
    <name type="scientific">Pseudomonas spirodelae</name>
    <dbReference type="NCBI Taxonomy" id="3101751"/>
    <lineage>
        <taxon>Bacteria</taxon>
        <taxon>Pseudomonadati</taxon>
        <taxon>Pseudomonadota</taxon>
        <taxon>Gammaproteobacteria</taxon>
        <taxon>Pseudomonadales</taxon>
        <taxon>Pseudomonadaceae</taxon>
        <taxon>Pseudomonas</taxon>
    </lineage>
</organism>
<dbReference type="EMBL" id="JAYEET010000023">
    <property type="protein sequence ID" value="MEA1605615.1"/>
    <property type="molecule type" value="Genomic_DNA"/>
</dbReference>
<evidence type="ECO:0000256" key="7">
    <source>
        <dbReference type="ARBA" id="ARBA00022909"/>
    </source>
</evidence>
<evidence type="ECO:0000256" key="1">
    <source>
        <dbReference type="ARBA" id="ARBA00005051"/>
    </source>
</evidence>
<evidence type="ECO:0000256" key="3">
    <source>
        <dbReference type="ARBA" id="ARBA00022679"/>
    </source>
</evidence>
<comment type="caution">
    <text evidence="9">The sequence shown here is derived from an EMBL/GenBank/DDBJ whole genome shotgun (WGS) entry which is preliminary data.</text>
</comment>
<reference evidence="9 10" key="1">
    <citation type="submission" date="2023-12" db="EMBL/GenBank/DDBJ databases">
        <title>Pseudomonas sp. T5W1.</title>
        <authorList>
            <person name="Maltman C."/>
        </authorList>
    </citation>
    <scope>NUCLEOTIDE SEQUENCE [LARGE SCALE GENOMIC DNA]</scope>
    <source>
        <strain evidence="9 10">T5W1</strain>
    </source>
</reference>
<protein>
    <recommendedName>
        <fullName evidence="2">2-amino-4-hydroxy-6-hydroxymethyldihydropteridine diphosphokinase</fullName>
        <ecNumber evidence="2">2.7.6.3</ecNumber>
    </recommendedName>
</protein>
<keyword evidence="5" id="KW-0418">Kinase</keyword>
<dbReference type="InterPro" id="IPR000550">
    <property type="entry name" value="Hppk"/>
</dbReference>
<gene>
    <name evidence="9" type="primary">folK</name>
    <name evidence="9" type="ORF">SOP97_07245</name>
</gene>
<keyword evidence="4" id="KW-0547">Nucleotide-binding</keyword>
<dbReference type="NCBIfam" id="TIGR01498">
    <property type="entry name" value="folK"/>
    <property type="match status" value="1"/>
</dbReference>
<dbReference type="Pfam" id="PF01288">
    <property type="entry name" value="HPPK"/>
    <property type="match status" value="1"/>
</dbReference>
<evidence type="ECO:0000256" key="6">
    <source>
        <dbReference type="ARBA" id="ARBA00022840"/>
    </source>
</evidence>
<evidence type="ECO:0000256" key="2">
    <source>
        <dbReference type="ARBA" id="ARBA00013253"/>
    </source>
</evidence>
<keyword evidence="3 9" id="KW-0808">Transferase</keyword>
<sequence>MSLTRVLLGLGSNIEREMHLHAGLEALAELLREMRCSPVFESQAVGIKSGPFFNLVVAGYSELSLADLDRRLKFIEADNGRYAPERKGLPLDIDVLLYGDLVGNYDGLILPRAEILRNAFVLWPLSLLVPDVLHPGQQRSFAELWQGAQIEQQLWPVAFSWRGQPLTPAPLLEAYPAA</sequence>
<feature type="domain" description="7,8-dihydro-6-hydroxymethylpterin-pyrophosphokinase" evidence="8">
    <location>
        <begin position="8"/>
        <end position="128"/>
    </location>
</feature>
<dbReference type="Gene3D" id="3.30.70.560">
    <property type="entry name" value="7,8-Dihydro-6-hydroxymethylpterin-pyrophosphokinase HPPK"/>
    <property type="match status" value="1"/>
</dbReference>